<keyword evidence="9" id="KW-1185">Reference proteome</keyword>
<dbReference type="GO" id="GO:0008270">
    <property type="term" value="F:zinc ion binding"/>
    <property type="evidence" value="ECO:0007669"/>
    <property type="project" value="InterPro"/>
</dbReference>
<dbReference type="InterPro" id="IPR020843">
    <property type="entry name" value="ER"/>
</dbReference>
<comment type="similarity">
    <text evidence="2 6">Belongs to the zinc-containing alcohol dehydrogenase family.</text>
</comment>
<feature type="domain" description="Enoyl reductase (ER)" evidence="7">
    <location>
        <begin position="10"/>
        <end position="361"/>
    </location>
</feature>
<dbReference type="SUPFAM" id="SSF50129">
    <property type="entry name" value="GroES-like"/>
    <property type="match status" value="1"/>
</dbReference>
<dbReference type="CDD" id="cd08278">
    <property type="entry name" value="benzyl_alcohol_DH"/>
    <property type="match status" value="1"/>
</dbReference>
<evidence type="ECO:0000256" key="3">
    <source>
        <dbReference type="ARBA" id="ARBA00022723"/>
    </source>
</evidence>
<dbReference type="Proteomes" id="UP000659904">
    <property type="component" value="Unassembled WGS sequence"/>
</dbReference>
<comment type="caution">
    <text evidence="8">The sequence shown here is derived from an EMBL/GenBank/DDBJ whole genome shotgun (WGS) entry which is preliminary data.</text>
</comment>
<keyword evidence="5" id="KW-0560">Oxidoreductase</keyword>
<evidence type="ECO:0000256" key="5">
    <source>
        <dbReference type="ARBA" id="ARBA00023002"/>
    </source>
</evidence>
<dbReference type="InterPro" id="IPR002328">
    <property type="entry name" value="ADH_Zn_CS"/>
</dbReference>
<dbReference type="AlphaFoldDB" id="A0A8J3NY17"/>
<dbReference type="PROSITE" id="PS00059">
    <property type="entry name" value="ADH_ZINC"/>
    <property type="match status" value="1"/>
</dbReference>
<sequence length="372" mass="38185">MRIRAAVAAGPSQPFAIEHLELDAPRPDEVLVRLVATGVCQTDAHARAGHTPAPSPIVLGHEGAGIVEHVGEAVTGLRPGDHVVLSFQSCGECARCLTGRPSYCDRALAANFSGARLDGSRGLHRAAGTAPVFGHFFGQSSFATHALATERNAVKVDDDLPLELLGPLGCGFQTGAGAVLNTFAVPAGAAVAILGVGAVGFGALMAAKLAGASTVIAVDVNAGRLALAEELGATHIVHATQTDVTAALRDITGTGADYVLDTTGRADMLGHAVASLAPLGQVGLMAGSAAASVAVGGLALGKSLRGIVQGDAVPRLFIPKLARWFREGRFPIDRLVRFYDFDDIDTAFADAARGDVVKPVLRFADAGRQEQE</sequence>
<dbReference type="Gene3D" id="3.40.50.720">
    <property type="entry name" value="NAD(P)-binding Rossmann-like Domain"/>
    <property type="match status" value="1"/>
</dbReference>
<dbReference type="EMBL" id="BONH01000007">
    <property type="protein sequence ID" value="GIF97030.1"/>
    <property type="molecule type" value="Genomic_DNA"/>
</dbReference>
<dbReference type="InterPro" id="IPR011032">
    <property type="entry name" value="GroES-like_sf"/>
</dbReference>
<dbReference type="InterPro" id="IPR013149">
    <property type="entry name" value="ADH-like_C"/>
</dbReference>
<keyword evidence="3 6" id="KW-0479">Metal-binding</keyword>
<evidence type="ECO:0000256" key="1">
    <source>
        <dbReference type="ARBA" id="ARBA00001947"/>
    </source>
</evidence>
<organism evidence="8 9">
    <name type="scientific">Catellatospora citrea</name>
    <dbReference type="NCBI Taxonomy" id="53366"/>
    <lineage>
        <taxon>Bacteria</taxon>
        <taxon>Bacillati</taxon>
        <taxon>Actinomycetota</taxon>
        <taxon>Actinomycetes</taxon>
        <taxon>Micromonosporales</taxon>
        <taxon>Micromonosporaceae</taxon>
        <taxon>Catellatospora</taxon>
    </lineage>
</organism>
<reference evidence="8 9" key="1">
    <citation type="submission" date="2021-01" db="EMBL/GenBank/DDBJ databases">
        <title>Whole genome shotgun sequence of Catellatospora citrea NBRC 14495.</title>
        <authorList>
            <person name="Komaki H."/>
            <person name="Tamura T."/>
        </authorList>
    </citation>
    <scope>NUCLEOTIDE SEQUENCE [LARGE SCALE GENOMIC DNA]</scope>
    <source>
        <strain evidence="8 9">NBRC 14495</strain>
    </source>
</reference>
<evidence type="ECO:0000259" key="7">
    <source>
        <dbReference type="SMART" id="SM00829"/>
    </source>
</evidence>
<keyword evidence="4 6" id="KW-0862">Zinc</keyword>
<dbReference type="SUPFAM" id="SSF51735">
    <property type="entry name" value="NAD(P)-binding Rossmann-fold domains"/>
    <property type="match status" value="1"/>
</dbReference>
<dbReference type="SMART" id="SM00829">
    <property type="entry name" value="PKS_ER"/>
    <property type="match status" value="1"/>
</dbReference>
<evidence type="ECO:0000256" key="4">
    <source>
        <dbReference type="ARBA" id="ARBA00022833"/>
    </source>
</evidence>
<dbReference type="GO" id="GO:0016491">
    <property type="term" value="F:oxidoreductase activity"/>
    <property type="evidence" value="ECO:0007669"/>
    <property type="project" value="UniProtKB-KW"/>
</dbReference>
<comment type="cofactor">
    <cofactor evidence="1 6">
        <name>Zn(2+)</name>
        <dbReference type="ChEBI" id="CHEBI:29105"/>
    </cofactor>
</comment>
<dbReference type="Pfam" id="PF08240">
    <property type="entry name" value="ADH_N"/>
    <property type="match status" value="1"/>
</dbReference>
<name>A0A8J3NY17_9ACTN</name>
<evidence type="ECO:0000256" key="2">
    <source>
        <dbReference type="ARBA" id="ARBA00008072"/>
    </source>
</evidence>
<dbReference type="Gene3D" id="3.90.180.10">
    <property type="entry name" value="Medium-chain alcohol dehydrogenases, catalytic domain"/>
    <property type="match status" value="1"/>
</dbReference>
<dbReference type="InterPro" id="IPR036291">
    <property type="entry name" value="NAD(P)-bd_dom_sf"/>
</dbReference>
<dbReference type="Pfam" id="PF00107">
    <property type="entry name" value="ADH_zinc_N"/>
    <property type="match status" value="1"/>
</dbReference>
<dbReference type="RefSeq" id="WP_120314899.1">
    <property type="nucleotide sequence ID" value="NZ_BONH01000007.1"/>
</dbReference>
<dbReference type="PANTHER" id="PTHR43350:SF21">
    <property type="entry name" value="S-NITROSOMYCOTHIOL REDUCTASE MSCR"/>
    <property type="match status" value="1"/>
</dbReference>
<gene>
    <name evidence="8" type="ORF">Cci01nite_21240</name>
</gene>
<dbReference type="InterPro" id="IPR013154">
    <property type="entry name" value="ADH-like_N"/>
</dbReference>
<evidence type="ECO:0000313" key="8">
    <source>
        <dbReference type="EMBL" id="GIF97030.1"/>
    </source>
</evidence>
<evidence type="ECO:0000313" key="9">
    <source>
        <dbReference type="Proteomes" id="UP000659904"/>
    </source>
</evidence>
<evidence type="ECO:0000256" key="6">
    <source>
        <dbReference type="RuleBase" id="RU361277"/>
    </source>
</evidence>
<proteinExistence type="inferred from homology"/>
<dbReference type="PANTHER" id="PTHR43350">
    <property type="entry name" value="NAD-DEPENDENT ALCOHOL DEHYDROGENASE"/>
    <property type="match status" value="1"/>
</dbReference>
<accession>A0A8J3NY17</accession>
<protein>
    <submittedName>
        <fullName evidence="8">Alcohol dehydrogenase</fullName>
    </submittedName>
</protein>